<evidence type="ECO:0000256" key="6">
    <source>
        <dbReference type="ARBA" id="ARBA00022692"/>
    </source>
</evidence>
<keyword evidence="11 12" id="KW-0539">Nucleus</keyword>
<evidence type="ECO:0000256" key="10">
    <source>
        <dbReference type="ARBA" id="ARBA00049036"/>
    </source>
</evidence>
<comment type="subcellular location">
    <subcellularLocation>
        <location evidence="1">Endoplasmic reticulum membrane</location>
        <topology evidence="1">Multi-pass membrane protein</topology>
    </subcellularLocation>
    <subcellularLocation>
        <location evidence="11 12">Nucleus</location>
    </subcellularLocation>
</comment>
<dbReference type="GO" id="GO:0005634">
    <property type="term" value="C:nucleus"/>
    <property type="evidence" value="ECO:0007669"/>
    <property type="project" value="UniProtKB-SubCell"/>
</dbReference>
<dbReference type="FunFam" id="1.10.10.60:FF:000020">
    <property type="entry name" value="Ceramide synthase 5"/>
    <property type="match status" value="1"/>
</dbReference>
<evidence type="ECO:0000256" key="1">
    <source>
        <dbReference type="ARBA" id="ARBA00004477"/>
    </source>
</evidence>
<evidence type="ECO:0000256" key="2">
    <source>
        <dbReference type="ARBA" id="ARBA00004760"/>
    </source>
</evidence>
<feature type="transmembrane region" description="Helical" evidence="14">
    <location>
        <begin position="663"/>
        <end position="680"/>
    </location>
</feature>
<feature type="transmembrane region" description="Helical" evidence="14">
    <location>
        <begin position="835"/>
        <end position="853"/>
    </location>
</feature>
<feature type="compositionally biased region" description="Polar residues" evidence="13">
    <location>
        <begin position="541"/>
        <end position="562"/>
    </location>
</feature>
<evidence type="ECO:0000256" key="13">
    <source>
        <dbReference type="SAM" id="MobiDB-lite"/>
    </source>
</evidence>
<dbReference type="Pfam" id="PF00046">
    <property type="entry name" value="Homeodomain"/>
    <property type="match status" value="1"/>
</dbReference>
<protein>
    <recommendedName>
        <fullName evidence="15">Homeobox domain-containing protein</fullName>
    </recommendedName>
</protein>
<keyword evidence="4" id="KW-0444">Lipid biosynthesis</keyword>
<name>A0A8T2PND9_9TELE</name>
<dbReference type="PROSITE" id="PS50071">
    <property type="entry name" value="HOMEOBOX_2"/>
    <property type="match status" value="1"/>
</dbReference>
<dbReference type="SUPFAM" id="SSF46689">
    <property type="entry name" value="Homeodomain-like"/>
    <property type="match status" value="1"/>
</dbReference>
<dbReference type="SMART" id="SM00724">
    <property type="entry name" value="TLC"/>
    <property type="match status" value="1"/>
</dbReference>
<dbReference type="Gene3D" id="1.10.10.60">
    <property type="entry name" value="Homeodomain-like"/>
    <property type="match status" value="1"/>
</dbReference>
<feature type="domain" description="Homeobox" evidence="15">
    <location>
        <begin position="708"/>
        <end position="752"/>
    </location>
</feature>
<evidence type="ECO:0000256" key="8">
    <source>
        <dbReference type="ARBA" id="ARBA00022989"/>
    </source>
</evidence>
<dbReference type="InterPro" id="IPR024875">
    <property type="entry name" value="Protein_Lines"/>
</dbReference>
<evidence type="ECO:0000256" key="4">
    <source>
        <dbReference type="ARBA" id="ARBA00022516"/>
    </source>
</evidence>
<keyword evidence="17" id="KW-1185">Reference proteome</keyword>
<dbReference type="Proteomes" id="UP000824540">
    <property type="component" value="Unassembled WGS sequence"/>
</dbReference>
<dbReference type="AlphaFoldDB" id="A0A8T2PND9"/>
<dbReference type="EMBL" id="JAFBMS010000005">
    <property type="protein sequence ID" value="KAG9352278.1"/>
    <property type="molecule type" value="Genomic_DNA"/>
</dbReference>
<dbReference type="InterPro" id="IPR009057">
    <property type="entry name" value="Homeodomain-like_sf"/>
</dbReference>
<dbReference type="GO" id="GO:0003677">
    <property type="term" value="F:DNA binding"/>
    <property type="evidence" value="ECO:0007669"/>
    <property type="project" value="UniProtKB-UniRule"/>
</dbReference>
<dbReference type="PANTHER" id="PTHR16057:SF1">
    <property type="entry name" value="PROTEIN LINES HOMOLOG 1"/>
    <property type="match status" value="1"/>
</dbReference>
<evidence type="ECO:0000256" key="12">
    <source>
        <dbReference type="RuleBase" id="RU000682"/>
    </source>
</evidence>
<dbReference type="InterPro" id="IPR001356">
    <property type="entry name" value="HD"/>
</dbReference>
<dbReference type="PANTHER" id="PTHR16057">
    <property type="entry name" value="WINS1, 2 PROTEIN"/>
    <property type="match status" value="1"/>
</dbReference>
<keyword evidence="11 12" id="KW-0238">DNA-binding</keyword>
<feature type="region of interest" description="Disordered" evidence="13">
    <location>
        <begin position="873"/>
        <end position="912"/>
    </location>
</feature>
<keyword evidence="9 14" id="KW-0472">Membrane</keyword>
<dbReference type="InterPro" id="IPR006634">
    <property type="entry name" value="TLC-dom"/>
</dbReference>
<sequence>MDRIFLVLQEVDHGLLQGIQLGKESRELASIICSVICEHKSQESWDFPTGKSSCVGEENNGALTLPTHKSEVQQKELACFALSILERMSSFLLSSNHPLDGSLYYKEVLRTSLEDMELMLNLVSLFSNQDNALSHLAVKCASTVVLFQLLETNSFNRIWQQMSFQTFQRGMPSNEMAACVWSLTAIVKGLMKGTYKCKNETLEKLLVEFDPVFPDLYTRLLSWREPGTDVAACQVGLFNLETVQMTLIDLLEVLTVARVKLHVCSMSQRILYLHASVLLQLVNSPAHYVVKKKALLLLKRVLLQKAGEDLALEEVQPPAQADDHMTTDMWTLVDSVLHVIHSGWLHGIAVSAKASFFGGTDLSGPGSSEGPDFVILRGVSLILLKSLQYKVQHISEEGSLCSVDIQSYLSPLIVFLRQHLIQKHQLCHPCAWVSLVFGEQDDDMIEAAKILMLLYLYQRRMNATSDEDACSTGYNPHCHFIFLLKSVAFDHSVLLDFLISAETCFLEYFVGYLKFLWENWEGFCRVCPDTQELDPVEQRRGSSASGQESTARSELPANQTDPQCDRLPESSIAQSSFCPLVDYASSDNSESEEPGNSDGPLDRPQMEKPEFNCVTLGGQSFCTVMLQTISEWFWWDRIWLPLNLTWSDLEDKDGRVYAKVSDLYITIPFSVVFLIMRYLFERLIATPIAASFGIKDTVQQRAADNPVLEAYFSSHSRNPTQSDIAGLSKKSSWTRRQVERWFRRRRNQDRPGLLRKFREACWRFVFYLSAFIGGLTALYDKPWLYDTHEVWSGFPKQSMLESQYWYYVLEMSFYGSLLFSVAFDIKRKDFKEQIIHHFATLTLLAFSWCANYIRIGTLVMIIHDASDVLLELTGDERSDNEEEEDGSNTTEEDGGYQKVSNGTGVGSVDSDH</sequence>
<dbReference type="GO" id="GO:0050291">
    <property type="term" value="F:sphingosine N-acyltransferase activity"/>
    <property type="evidence" value="ECO:0007669"/>
    <property type="project" value="UniProtKB-ARBA"/>
</dbReference>
<evidence type="ECO:0000256" key="11">
    <source>
        <dbReference type="PROSITE-ProRule" id="PRU00108"/>
    </source>
</evidence>
<comment type="catalytic activity">
    <reaction evidence="10">
        <text>sphinganine + octadecanoyl-CoA = N-(octadecanoyl)-sphinganine + CoA + H(+)</text>
        <dbReference type="Rhea" id="RHEA:36547"/>
        <dbReference type="ChEBI" id="CHEBI:15378"/>
        <dbReference type="ChEBI" id="CHEBI:57287"/>
        <dbReference type="ChEBI" id="CHEBI:57394"/>
        <dbReference type="ChEBI" id="CHEBI:57817"/>
        <dbReference type="ChEBI" id="CHEBI:67033"/>
    </reaction>
    <physiologicalReaction direction="left-to-right" evidence="10">
        <dbReference type="Rhea" id="RHEA:36548"/>
    </physiologicalReaction>
</comment>
<keyword evidence="6 14" id="KW-0812">Transmembrane</keyword>
<keyword evidence="5" id="KW-0808">Transferase</keyword>
<dbReference type="OrthoDB" id="8251209at2759"/>
<keyword evidence="7" id="KW-0256">Endoplasmic reticulum</keyword>
<accession>A0A8T2PND9</accession>
<feature type="compositionally biased region" description="Acidic residues" evidence="13">
    <location>
        <begin position="878"/>
        <end position="894"/>
    </location>
</feature>
<feature type="region of interest" description="Disordered" evidence="13">
    <location>
        <begin position="535"/>
        <end position="565"/>
    </location>
</feature>
<dbReference type="CDD" id="cd00086">
    <property type="entry name" value="homeodomain"/>
    <property type="match status" value="1"/>
</dbReference>
<feature type="transmembrane region" description="Helical" evidence="14">
    <location>
        <begin position="760"/>
        <end position="779"/>
    </location>
</feature>
<organism evidence="16 17">
    <name type="scientific">Albula glossodonta</name>
    <name type="common">roundjaw bonefish</name>
    <dbReference type="NCBI Taxonomy" id="121402"/>
    <lineage>
        <taxon>Eukaryota</taxon>
        <taxon>Metazoa</taxon>
        <taxon>Chordata</taxon>
        <taxon>Craniata</taxon>
        <taxon>Vertebrata</taxon>
        <taxon>Euteleostomi</taxon>
        <taxon>Actinopterygii</taxon>
        <taxon>Neopterygii</taxon>
        <taxon>Teleostei</taxon>
        <taxon>Albuliformes</taxon>
        <taxon>Albulidae</taxon>
        <taxon>Albula</taxon>
    </lineage>
</organism>
<evidence type="ECO:0000256" key="7">
    <source>
        <dbReference type="ARBA" id="ARBA00022824"/>
    </source>
</evidence>
<evidence type="ECO:0000256" key="9">
    <source>
        <dbReference type="ARBA" id="ARBA00023136"/>
    </source>
</evidence>
<evidence type="ECO:0000256" key="14">
    <source>
        <dbReference type="SAM" id="Phobius"/>
    </source>
</evidence>
<comment type="pathway">
    <text evidence="2">Lipid metabolism; sphingolipid metabolism.</text>
</comment>
<feature type="DNA-binding region" description="Homeobox" evidence="11">
    <location>
        <begin position="710"/>
        <end position="753"/>
    </location>
</feature>
<keyword evidence="4" id="KW-0443">Lipid metabolism</keyword>
<evidence type="ECO:0000313" key="16">
    <source>
        <dbReference type="EMBL" id="KAG9352278.1"/>
    </source>
</evidence>
<evidence type="ECO:0000313" key="17">
    <source>
        <dbReference type="Proteomes" id="UP000824540"/>
    </source>
</evidence>
<comment type="pathway">
    <text evidence="3">Sphingolipid metabolism.</text>
</comment>
<keyword evidence="8 14" id="KW-1133">Transmembrane helix</keyword>
<evidence type="ECO:0000256" key="5">
    <source>
        <dbReference type="ARBA" id="ARBA00022679"/>
    </source>
</evidence>
<comment type="caution">
    <text evidence="16">The sequence shown here is derived from an EMBL/GenBank/DDBJ whole genome shotgun (WGS) entry which is preliminary data.</text>
</comment>
<dbReference type="Pfam" id="PF14694">
    <property type="entry name" value="LINES_N"/>
    <property type="match status" value="1"/>
</dbReference>
<keyword evidence="11 12" id="KW-0371">Homeobox</keyword>
<dbReference type="GO" id="GO:0046513">
    <property type="term" value="P:ceramide biosynthetic process"/>
    <property type="evidence" value="ECO:0007669"/>
    <property type="project" value="UniProtKB-ARBA"/>
</dbReference>
<gene>
    <name evidence="16" type="ORF">JZ751_020691</name>
</gene>
<evidence type="ECO:0000256" key="3">
    <source>
        <dbReference type="ARBA" id="ARBA00004991"/>
    </source>
</evidence>
<dbReference type="InterPro" id="IPR032794">
    <property type="entry name" value="LINES_N"/>
</dbReference>
<feature type="region of interest" description="Disordered" evidence="13">
    <location>
        <begin position="584"/>
        <end position="605"/>
    </location>
</feature>
<feature type="transmembrane region" description="Helical" evidence="14">
    <location>
        <begin position="804"/>
        <end position="823"/>
    </location>
</feature>
<evidence type="ECO:0000259" key="15">
    <source>
        <dbReference type="PROSITE" id="PS50071"/>
    </source>
</evidence>
<dbReference type="GO" id="GO:0005789">
    <property type="term" value="C:endoplasmic reticulum membrane"/>
    <property type="evidence" value="ECO:0007669"/>
    <property type="project" value="UniProtKB-SubCell"/>
</dbReference>
<dbReference type="Pfam" id="PF03798">
    <property type="entry name" value="TRAM_LAG1_CLN8"/>
    <property type="match status" value="1"/>
</dbReference>
<reference evidence="16" key="1">
    <citation type="thesis" date="2021" institute="BYU ScholarsArchive" country="Provo, UT, USA">
        <title>Applications of and Algorithms for Genome Assembly and Genomic Analyses with an Emphasis on Marine Teleosts.</title>
        <authorList>
            <person name="Pickett B.D."/>
        </authorList>
    </citation>
    <scope>NUCLEOTIDE SEQUENCE</scope>
    <source>
        <strain evidence="16">HI-2016</strain>
    </source>
</reference>
<proteinExistence type="predicted"/>